<organism evidence="2">
    <name type="scientific">Tanacetum cinerariifolium</name>
    <name type="common">Dalmatian daisy</name>
    <name type="synonym">Chrysanthemum cinerariifolium</name>
    <dbReference type="NCBI Taxonomy" id="118510"/>
    <lineage>
        <taxon>Eukaryota</taxon>
        <taxon>Viridiplantae</taxon>
        <taxon>Streptophyta</taxon>
        <taxon>Embryophyta</taxon>
        <taxon>Tracheophyta</taxon>
        <taxon>Spermatophyta</taxon>
        <taxon>Magnoliopsida</taxon>
        <taxon>eudicotyledons</taxon>
        <taxon>Gunneridae</taxon>
        <taxon>Pentapetalae</taxon>
        <taxon>asterids</taxon>
        <taxon>campanulids</taxon>
        <taxon>Asterales</taxon>
        <taxon>Asteraceae</taxon>
        <taxon>Asteroideae</taxon>
        <taxon>Anthemideae</taxon>
        <taxon>Anthemidinae</taxon>
        <taxon>Tanacetum</taxon>
    </lineage>
</organism>
<sequence>VAVEFGGGGCGVDGVATMVGQPWRLMKMVVVCGGKVMAGDDDCGVKGWRLRSASGGRKNGWRWPDNRRRRMK</sequence>
<feature type="region of interest" description="Disordered" evidence="1">
    <location>
        <begin position="53"/>
        <end position="72"/>
    </location>
</feature>
<name>A0A699SC36_TANCI</name>
<comment type="caution">
    <text evidence="2">The sequence shown here is derived from an EMBL/GenBank/DDBJ whole genome shotgun (WGS) entry which is preliminary data.</text>
</comment>
<feature type="non-terminal residue" evidence="2">
    <location>
        <position position="1"/>
    </location>
</feature>
<gene>
    <name evidence="2" type="ORF">Tci_866628</name>
</gene>
<proteinExistence type="predicted"/>
<accession>A0A699SC36</accession>
<reference evidence="2" key="1">
    <citation type="journal article" date="2019" name="Sci. Rep.">
        <title>Draft genome of Tanacetum cinerariifolium, the natural source of mosquito coil.</title>
        <authorList>
            <person name="Yamashiro T."/>
            <person name="Shiraishi A."/>
            <person name="Satake H."/>
            <person name="Nakayama K."/>
        </authorList>
    </citation>
    <scope>NUCLEOTIDE SEQUENCE</scope>
</reference>
<dbReference type="EMBL" id="BKCJ011150043">
    <property type="protein sequence ID" value="GFC94658.1"/>
    <property type="molecule type" value="Genomic_DNA"/>
</dbReference>
<protein>
    <submittedName>
        <fullName evidence="2">Uncharacterized protein</fullName>
    </submittedName>
</protein>
<evidence type="ECO:0000256" key="1">
    <source>
        <dbReference type="SAM" id="MobiDB-lite"/>
    </source>
</evidence>
<evidence type="ECO:0000313" key="2">
    <source>
        <dbReference type="EMBL" id="GFC94658.1"/>
    </source>
</evidence>
<dbReference type="AlphaFoldDB" id="A0A699SC36"/>